<dbReference type="PROSITE" id="PS51840">
    <property type="entry name" value="C2_NT"/>
    <property type="match status" value="1"/>
</dbReference>
<feature type="region of interest" description="Disordered" evidence="1">
    <location>
        <begin position="416"/>
        <end position="440"/>
    </location>
</feature>
<evidence type="ECO:0000313" key="4">
    <source>
        <dbReference type="Proteomes" id="UP001187471"/>
    </source>
</evidence>
<feature type="region of interest" description="Disordered" evidence="1">
    <location>
        <begin position="1"/>
        <end position="32"/>
    </location>
</feature>
<dbReference type="InterPro" id="IPR019448">
    <property type="entry name" value="NT-C2"/>
</dbReference>
<proteinExistence type="predicted"/>
<comment type="caution">
    <text evidence="3">The sequence shown here is derived from an EMBL/GenBank/DDBJ whole genome shotgun (WGS) entry which is preliminary data.</text>
</comment>
<accession>A0AA88UES6</accession>
<dbReference type="AlphaFoldDB" id="A0AA88UES6"/>
<feature type="compositionally biased region" description="Low complexity" evidence="1">
    <location>
        <begin position="423"/>
        <end position="437"/>
    </location>
</feature>
<gene>
    <name evidence="3" type="ORF">RJ640_019536</name>
</gene>
<evidence type="ECO:0000313" key="3">
    <source>
        <dbReference type="EMBL" id="KAK2980113.1"/>
    </source>
</evidence>
<organism evidence="3 4">
    <name type="scientific">Escallonia rubra</name>
    <dbReference type="NCBI Taxonomy" id="112253"/>
    <lineage>
        <taxon>Eukaryota</taxon>
        <taxon>Viridiplantae</taxon>
        <taxon>Streptophyta</taxon>
        <taxon>Embryophyta</taxon>
        <taxon>Tracheophyta</taxon>
        <taxon>Spermatophyta</taxon>
        <taxon>Magnoliopsida</taxon>
        <taxon>eudicotyledons</taxon>
        <taxon>Gunneridae</taxon>
        <taxon>Pentapetalae</taxon>
        <taxon>asterids</taxon>
        <taxon>campanulids</taxon>
        <taxon>Escalloniales</taxon>
        <taxon>Escalloniaceae</taxon>
        <taxon>Escallonia</taxon>
    </lineage>
</organism>
<dbReference type="InterPro" id="IPR039614">
    <property type="entry name" value="PMI1-like"/>
</dbReference>
<evidence type="ECO:0000259" key="2">
    <source>
        <dbReference type="PROSITE" id="PS51840"/>
    </source>
</evidence>
<dbReference type="InterPro" id="IPR048972">
    <property type="entry name" value="PMI1_PMIR1-2_C"/>
</dbReference>
<sequence>MIDLPNRKREKPNAIPDNILPAKPTSSSSPQSSADTRFFIFFFSYTESSETEWIRSDPSDIRFSEQYILDVKIMLSKVESGKISGEESSSGRLLRDIEEISKALYLQNLPPSKPLTTVSDHRSKFASRTRFLDSKSEYLTDNLRQKDKKSSIWNWKPLKALTHIRNRRYNCCFYLHVHDIEGLPVNFTDLSVCVNWKRKDEVLRTRPARICQGMAEIEETLVHKCSVYGSRNGPHDSARYKPKLFLLYASVLGAPEQDIGKHWVDLTRLLPLTLEELEEEKRSSGKWMTSFKLAGKAKGAMLNVSFGFSITGDSSFDSTNLVKVPDLLKKSRQGTVDPSKDFSGPNASGMLRRLGSVPRNSNHVPHLPTRSLNLQVLNEVFPNRGSELTRSVTFLYQKLDEGKLGNSNESNILNEHLEPLKPKPGSSPESGGENSGNESDDAEFTVIDQGVELSLKDQLKLENDVVQSFDVPAIGAINVAEIFKGDRTALNKEMDSNANPEVDDVFMVDDSRYREHNVYPDESTIKELESVFSNLSNTESSELDSSFDRSNFLDKYPYIKTKSSLRGDKMVKSLSFDDVTESVANDFMNFLGSEPSPLDLSSDTEPESPRERLLKEFEKDALAAGDPIFHFDVTGETVDFSVAALTTDVWGNCSDKFDLSSVIKAAEEEHYMVSQSLRNRREAKTLENLETEALMQEWGWNEKAFQNSPRASSGGFGSPVYFSPEEPPELPPLGEGLGASFQTKSGGLLRSMNPSLFRNTKNGESLIMQVSSPVVLPTAMGSNGEEILECWALVGVEKMSLQANELMPLEDVTGKTMQQDAREAASRSEVLERRYSNLGLKTIKLEELPSSHSFDNLRILNSSSVCDEVDSGHVFLEDLVPLAVEKIEPLLIEGLRIQSGMADEEAPSSIRLQSIEKASLSKADAVDKLIGLAVSFDEWVRLDAGVLGDEEVSDRTSKILEAHSNKYTDLVIDRLTINGKWGNLSGRSSGFLRNNFIIAVKVQLRDPLRDYDRVGAPMLALIQVERGFVPLKSNVDTTVSERSYDGEEERGTNVEEMEGIIEEGIPWFKITEVHVAGLIAEFGKVWGSRSLQQSGSRWLLSSGLGKTGKRPFSKSTAIVVSSSPMMRKVRPTDTLWSISSHVHNARGKWKDLVTLNLHIRNPDIVFPEETHVSANDTQSN</sequence>
<dbReference type="EMBL" id="JAVXUO010001677">
    <property type="protein sequence ID" value="KAK2980113.1"/>
    <property type="molecule type" value="Genomic_DNA"/>
</dbReference>
<dbReference type="Pfam" id="PF10358">
    <property type="entry name" value="NT-C2"/>
    <property type="match status" value="1"/>
</dbReference>
<dbReference type="PANTHER" id="PTHR33414">
    <property type="entry name" value="PROTEIN PLASTID MOVEMENT IMPAIRED 1-RELATED 1"/>
    <property type="match status" value="1"/>
</dbReference>
<dbReference type="Pfam" id="PF21745">
    <property type="entry name" value="PMI1_PMIR1-2_C"/>
    <property type="match status" value="1"/>
</dbReference>
<feature type="domain" description="C2 NT-type" evidence="2">
    <location>
        <begin position="161"/>
        <end position="310"/>
    </location>
</feature>
<protein>
    <recommendedName>
        <fullName evidence="2">C2 NT-type domain-containing protein</fullName>
    </recommendedName>
</protein>
<feature type="region of interest" description="Disordered" evidence="1">
    <location>
        <begin position="332"/>
        <end position="367"/>
    </location>
</feature>
<dbReference type="PANTHER" id="PTHR33414:SF13">
    <property type="entry name" value="PROTEIN PLASTID MOVEMENT IMPAIRED 1-RELATED 1-LIKE"/>
    <property type="match status" value="1"/>
</dbReference>
<reference evidence="3" key="1">
    <citation type="submission" date="2022-12" db="EMBL/GenBank/DDBJ databases">
        <title>Draft genome assemblies for two species of Escallonia (Escalloniales).</title>
        <authorList>
            <person name="Chanderbali A."/>
            <person name="Dervinis C."/>
            <person name="Anghel I."/>
            <person name="Soltis D."/>
            <person name="Soltis P."/>
            <person name="Zapata F."/>
        </authorList>
    </citation>
    <scope>NUCLEOTIDE SEQUENCE</scope>
    <source>
        <strain evidence="3">UCBG92.1500</strain>
        <tissue evidence="3">Leaf</tissue>
    </source>
</reference>
<keyword evidence="4" id="KW-1185">Reference proteome</keyword>
<dbReference type="Gene3D" id="3.10.350.10">
    <property type="entry name" value="LysM domain"/>
    <property type="match status" value="1"/>
</dbReference>
<name>A0AA88UES6_9ASTE</name>
<dbReference type="InterPro" id="IPR036779">
    <property type="entry name" value="LysM_dom_sf"/>
</dbReference>
<dbReference type="Proteomes" id="UP001187471">
    <property type="component" value="Unassembled WGS sequence"/>
</dbReference>
<evidence type="ECO:0000256" key="1">
    <source>
        <dbReference type="SAM" id="MobiDB-lite"/>
    </source>
</evidence>